<keyword evidence="2" id="KW-1185">Reference proteome</keyword>
<organism evidence="1 2">
    <name type="scientific">Parnassius mnemosyne</name>
    <name type="common">clouded apollo</name>
    <dbReference type="NCBI Taxonomy" id="213953"/>
    <lineage>
        <taxon>Eukaryota</taxon>
        <taxon>Metazoa</taxon>
        <taxon>Ecdysozoa</taxon>
        <taxon>Arthropoda</taxon>
        <taxon>Hexapoda</taxon>
        <taxon>Insecta</taxon>
        <taxon>Pterygota</taxon>
        <taxon>Neoptera</taxon>
        <taxon>Endopterygota</taxon>
        <taxon>Lepidoptera</taxon>
        <taxon>Glossata</taxon>
        <taxon>Ditrysia</taxon>
        <taxon>Papilionoidea</taxon>
        <taxon>Papilionidae</taxon>
        <taxon>Parnassiinae</taxon>
        <taxon>Parnassini</taxon>
        <taxon>Parnassius</taxon>
        <taxon>Driopa</taxon>
    </lineage>
</organism>
<protein>
    <submittedName>
        <fullName evidence="1">Uncharacterized protein</fullName>
    </submittedName>
</protein>
<evidence type="ECO:0000313" key="2">
    <source>
        <dbReference type="Proteomes" id="UP001314205"/>
    </source>
</evidence>
<proteinExistence type="predicted"/>
<accession>A0AAV1LQ75</accession>
<dbReference type="AlphaFoldDB" id="A0AAV1LQ75"/>
<dbReference type="Proteomes" id="UP001314205">
    <property type="component" value="Unassembled WGS sequence"/>
</dbReference>
<comment type="caution">
    <text evidence="1">The sequence shown here is derived from an EMBL/GenBank/DDBJ whole genome shotgun (WGS) entry which is preliminary data.</text>
</comment>
<reference evidence="1 2" key="1">
    <citation type="submission" date="2023-11" db="EMBL/GenBank/DDBJ databases">
        <authorList>
            <person name="Hedman E."/>
            <person name="Englund M."/>
            <person name="Stromberg M."/>
            <person name="Nyberg Akerstrom W."/>
            <person name="Nylinder S."/>
            <person name="Jareborg N."/>
            <person name="Kallberg Y."/>
            <person name="Kronander E."/>
        </authorList>
    </citation>
    <scope>NUCLEOTIDE SEQUENCE [LARGE SCALE GENOMIC DNA]</scope>
</reference>
<name>A0AAV1LQ75_9NEOP</name>
<dbReference type="EMBL" id="CAVLGL010000093">
    <property type="protein sequence ID" value="CAK1596192.1"/>
    <property type="molecule type" value="Genomic_DNA"/>
</dbReference>
<sequence length="88" mass="9660">MVIPKSETTANANQLKAKRAAFRRAAIYLTPEYRRTANRLQREVCRRNLPSTASDPITVSNDKISSLIKGIKPRKSPGADGILANPSP</sequence>
<gene>
    <name evidence="1" type="ORF">PARMNEM_LOCUS15571</name>
</gene>
<evidence type="ECO:0000313" key="1">
    <source>
        <dbReference type="EMBL" id="CAK1596192.1"/>
    </source>
</evidence>